<dbReference type="SUPFAM" id="SSF52540">
    <property type="entry name" value="P-loop containing nucleoside triphosphate hydrolases"/>
    <property type="match status" value="1"/>
</dbReference>
<dbReference type="EMBL" id="CP032514">
    <property type="protein sequence ID" value="AYD89175.1"/>
    <property type="molecule type" value="Genomic_DNA"/>
</dbReference>
<keyword evidence="4 6" id="KW-1133">Transmembrane helix</keyword>
<protein>
    <recommendedName>
        <fullName evidence="7">TraD/TraG TraM recognition site domain-containing protein</fullName>
    </recommendedName>
</protein>
<feature type="domain" description="TraD/TraG TraM recognition site" evidence="7">
    <location>
        <begin position="398"/>
        <end position="515"/>
    </location>
</feature>
<evidence type="ECO:0000256" key="6">
    <source>
        <dbReference type="SAM" id="Phobius"/>
    </source>
</evidence>
<name>A0ABM6Z218_9ACTO</name>
<organism evidence="8 9">
    <name type="scientific">Actinomyces lilanjuaniae</name>
    <dbReference type="NCBI Taxonomy" id="2321394"/>
    <lineage>
        <taxon>Bacteria</taxon>
        <taxon>Bacillati</taxon>
        <taxon>Actinomycetota</taxon>
        <taxon>Actinomycetes</taxon>
        <taxon>Actinomycetales</taxon>
        <taxon>Actinomycetaceae</taxon>
        <taxon>Actinomyces</taxon>
    </lineage>
</organism>
<dbReference type="Pfam" id="PF12696">
    <property type="entry name" value="TraG-D_C"/>
    <property type="match status" value="1"/>
</dbReference>
<reference evidence="8 9" key="1">
    <citation type="submission" date="2018-09" db="EMBL/GenBank/DDBJ databases">
        <authorList>
            <person name="Li J."/>
        </authorList>
    </citation>
    <scope>NUCLEOTIDE SEQUENCE [LARGE SCALE GENOMIC DNA]</scope>
    <source>
        <strain evidence="8 9">2129</strain>
    </source>
</reference>
<dbReference type="InterPro" id="IPR051539">
    <property type="entry name" value="T4SS-coupling_protein"/>
</dbReference>
<dbReference type="PANTHER" id="PTHR37937">
    <property type="entry name" value="CONJUGATIVE TRANSFER: DNA TRANSPORT"/>
    <property type="match status" value="1"/>
</dbReference>
<comment type="subcellular location">
    <subcellularLocation>
        <location evidence="1">Cell membrane</location>
        <topology evidence="1">Multi-pass membrane protein</topology>
    </subcellularLocation>
</comment>
<evidence type="ECO:0000256" key="1">
    <source>
        <dbReference type="ARBA" id="ARBA00004651"/>
    </source>
</evidence>
<keyword evidence="3 6" id="KW-0812">Transmembrane</keyword>
<evidence type="ECO:0000259" key="7">
    <source>
        <dbReference type="Pfam" id="PF12696"/>
    </source>
</evidence>
<evidence type="ECO:0000256" key="5">
    <source>
        <dbReference type="ARBA" id="ARBA00023136"/>
    </source>
</evidence>
<evidence type="ECO:0000313" key="9">
    <source>
        <dbReference type="Proteomes" id="UP000273001"/>
    </source>
</evidence>
<evidence type="ECO:0000313" key="8">
    <source>
        <dbReference type="EMBL" id="AYD89175.1"/>
    </source>
</evidence>
<keyword evidence="2" id="KW-1003">Cell membrane</keyword>
<dbReference type="CDD" id="cd01127">
    <property type="entry name" value="TrwB_TraG_TraD_VirD4"/>
    <property type="match status" value="1"/>
</dbReference>
<proteinExistence type="predicted"/>
<dbReference type="Proteomes" id="UP000273001">
    <property type="component" value="Chromosome"/>
</dbReference>
<dbReference type="InterPro" id="IPR032689">
    <property type="entry name" value="TraG-D_C"/>
</dbReference>
<dbReference type="Gene3D" id="3.40.50.300">
    <property type="entry name" value="P-loop containing nucleotide triphosphate hydrolases"/>
    <property type="match status" value="1"/>
</dbReference>
<evidence type="ECO:0000256" key="4">
    <source>
        <dbReference type="ARBA" id="ARBA00022989"/>
    </source>
</evidence>
<evidence type="ECO:0000256" key="3">
    <source>
        <dbReference type="ARBA" id="ARBA00022692"/>
    </source>
</evidence>
<gene>
    <name evidence="8" type="ORF">D5R93_02280</name>
</gene>
<dbReference type="InterPro" id="IPR027417">
    <property type="entry name" value="P-loop_NTPase"/>
</dbReference>
<accession>A0ABM6Z218</accession>
<dbReference type="RefSeq" id="WP_120203587.1">
    <property type="nucleotide sequence ID" value="NZ_CP032514.1"/>
</dbReference>
<keyword evidence="5 6" id="KW-0472">Membrane</keyword>
<feature type="transmembrane region" description="Helical" evidence="6">
    <location>
        <begin position="53"/>
        <end position="74"/>
    </location>
</feature>
<evidence type="ECO:0000256" key="2">
    <source>
        <dbReference type="ARBA" id="ARBA00022475"/>
    </source>
</evidence>
<keyword evidence="9" id="KW-1185">Reference proteome</keyword>
<sequence>MGHDQGLDAALWCAAVGAEALAACAAALRVTGVAYEGTAGVVLAMREAPRGTWLLAATVLVLLLAATGAAAAGLRRLLRPSGRASASRAAGFRDMRERRAVGRAREILGDSLPDQAGRAAGRELVRYMGDHDGDGALWGQYEDPETTYAVTRSGKTRSLVTRRVLEAPGAVLATSTKPDGLALTWLARQETTGARTWAFDPMGQAVGPLPVRWNPVLGCEDFNIARERGRAFALGATTRAGSGNTRWFVERGAQILGYLFHAAAAAGVDIDAVHRWVSRPSEAVEVLDSLGTRSSQMMVSALRDLMIDMAAETSSGFKGTMQGALEPVMIDSVLEALTPPRETSFDAVEFLGSRDVMWVLSPESEGAVASVTTMLVDHVVATARRRSDTLPGGRLTPPLSLVLDEAANIAPLPDLDSLYSEGAGRGIFVSAFFQDEAQVEKRWGRTVARVVYQQSRAVYVLGGSKDSGWNRRVADLSPEYEEARTSWSSGRSGTSTSTHTERRHVLREADVAALPPGRAVLAAAGHPATVVSLPDIKRDRRWGRRAEAGQRIYDDHLRQLQQAGSPARREALRQQMTGWMDTEDHQ</sequence>
<dbReference type="PANTHER" id="PTHR37937:SF1">
    <property type="entry name" value="CONJUGATIVE TRANSFER: DNA TRANSPORT"/>
    <property type="match status" value="1"/>
</dbReference>